<dbReference type="SUPFAM" id="SSF82153">
    <property type="entry name" value="FAS1 domain"/>
    <property type="match status" value="1"/>
</dbReference>
<evidence type="ECO:0000259" key="3">
    <source>
        <dbReference type="PROSITE" id="PS50213"/>
    </source>
</evidence>
<sequence>MRTVAVPSSLLACSVVAHTQLIPFSFGRKPFSPDQAAGSQSRYHQKPIMDSSPGIQLPPSSDGSAPPPPPTGDVILSDVIGNSRQINIFAGFTRDISTISDRLDTSSENTTVLAPINSAITSLPRKPWEDPREYAALGANAYEGADGEDRAHRNLRRFTEAHVVPQSPWKEGDRVATVGGAKVWWEVKDGKAYIQPGDVEVERVVSRVKNGEVWILKGVLNYAS</sequence>
<evidence type="ECO:0000256" key="1">
    <source>
        <dbReference type="ARBA" id="ARBA00022729"/>
    </source>
</evidence>
<feature type="domain" description="FAS1" evidence="3">
    <location>
        <begin position="73"/>
        <end position="220"/>
    </location>
</feature>
<dbReference type="AlphaFoldDB" id="A0A8H6RKE4"/>
<dbReference type="PROSITE" id="PS50213">
    <property type="entry name" value="FAS1"/>
    <property type="match status" value="1"/>
</dbReference>
<keyword evidence="5" id="KW-1185">Reference proteome</keyword>
<dbReference type="PANTHER" id="PTHR28156">
    <property type="entry name" value="FAS1 DOMAIN-CONTAINING PROTEIN YDR262W"/>
    <property type="match status" value="1"/>
</dbReference>
<dbReference type="Proteomes" id="UP000660729">
    <property type="component" value="Unassembled WGS sequence"/>
</dbReference>
<accession>A0A8H6RKE4</accession>
<dbReference type="Gene3D" id="2.30.180.10">
    <property type="entry name" value="FAS1 domain"/>
    <property type="match status" value="1"/>
</dbReference>
<evidence type="ECO:0000313" key="4">
    <source>
        <dbReference type="EMBL" id="KAF7192656.1"/>
    </source>
</evidence>
<proteinExistence type="predicted"/>
<evidence type="ECO:0000313" key="5">
    <source>
        <dbReference type="Proteomes" id="UP000660729"/>
    </source>
</evidence>
<dbReference type="InterPro" id="IPR040200">
    <property type="entry name" value="Mug57-like"/>
</dbReference>
<dbReference type="OrthoDB" id="5551751at2759"/>
<feature type="region of interest" description="Disordered" evidence="2">
    <location>
        <begin position="33"/>
        <end position="72"/>
    </location>
</feature>
<dbReference type="PANTHER" id="PTHR28156:SF1">
    <property type="entry name" value="FAS1 DOMAIN-CONTAINING PROTEIN YDR262W"/>
    <property type="match status" value="1"/>
</dbReference>
<reference evidence="4" key="1">
    <citation type="submission" date="2020-04" db="EMBL/GenBank/DDBJ databases">
        <title>Draft genome resource of the tomato pathogen Pseudocercospora fuligena.</title>
        <authorList>
            <person name="Zaccaron A."/>
        </authorList>
    </citation>
    <scope>NUCLEOTIDE SEQUENCE</scope>
    <source>
        <strain evidence="4">PF001</strain>
    </source>
</reference>
<gene>
    <name evidence="4" type="ORF">HII31_06015</name>
</gene>
<dbReference type="InterPro" id="IPR000782">
    <property type="entry name" value="FAS1_domain"/>
</dbReference>
<evidence type="ECO:0000256" key="2">
    <source>
        <dbReference type="SAM" id="MobiDB-lite"/>
    </source>
</evidence>
<protein>
    <submittedName>
        <fullName evidence="4">FAS1 domain-containing protein</fullName>
    </submittedName>
</protein>
<keyword evidence="1" id="KW-0732">Signal</keyword>
<organism evidence="4 5">
    <name type="scientific">Pseudocercospora fuligena</name>
    <dbReference type="NCBI Taxonomy" id="685502"/>
    <lineage>
        <taxon>Eukaryota</taxon>
        <taxon>Fungi</taxon>
        <taxon>Dikarya</taxon>
        <taxon>Ascomycota</taxon>
        <taxon>Pezizomycotina</taxon>
        <taxon>Dothideomycetes</taxon>
        <taxon>Dothideomycetidae</taxon>
        <taxon>Mycosphaerellales</taxon>
        <taxon>Mycosphaerellaceae</taxon>
        <taxon>Pseudocercospora</taxon>
    </lineage>
</organism>
<dbReference type="InterPro" id="IPR036378">
    <property type="entry name" value="FAS1_dom_sf"/>
</dbReference>
<name>A0A8H6RKE4_9PEZI</name>
<comment type="caution">
    <text evidence="4">The sequence shown here is derived from an EMBL/GenBank/DDBJ whole genome shotgun (WGS) entry which is preliminary data.</text>
</comment>
<dbReference type="EMBL" id="JABCIY010000115">
    <property type="protein sequence ID" value="KAF7192656.1"/>
    <property type="molecule type" value="Genomic_DNA"/>
</dbReference>